<gene>
    <name evidence="1" type="ORF">HMPREF0495_00862</name>
</gene>
<dbReference type="InterPro" id="IPR036412">
    <property type="entry name" value="HAD-like_sf"/>
</dbReference>
<sequence>MLKVVGRSIAMGNAAPEMKAASQFVTLSNEDDGVAYGIKHYLD</sequence>
<accession>U2QTE3</accession>
<reference evidence="1 2" key="1">
    <citation type="submission" date="2013-06" db="EMBL/GenBank/DDBJ databases">
        <authorList>
            <person name="Weinstock G."/>
            <person name="Sodergren E."/>
            <person name="Lobos E.A."/>
            <person name="Fulton L."/>
            <person name="Fulton R."/>
            <person name="Courtney L."/>
            <person name="Fronick C."/>
            <person name="O'Laughlin M."/>
            <person name="Godfrey J."/>
            <person name="Wilson R.M."/>
            <person name="Miner T."/>
            <person name="Farmer C."/>
            <person name="Delehaunty K."/>
            <person name="Cordes M."/>
            <person name="Minx P."/>
            <person name="Tomlinson C."/>
            <person name="Chen J."/>
            <person name="Wollam A."/>
            <person name="Pepin K.H."/>
            <person name="Bhonagiri V."/>
            <person name="Zhang X."/>
            <person name="Warren W."/>
            <person name="Mitreva M."/>
            <person name="Mardis E.R."/>
            <person name="Wilson R.K."/>
        </authorList>
    </citation>
    <scope>NUCLEOTIDE SEQUENCE [LARGE SCALE GENOMIC DNA]</scope>
    <source>
        <strain evidence="1 2">ATCC 14869</strain>
    </source>
</reference>
<dbReference type="Gene3D" id="3.40.50.1000">
    <property type="entry name" value="HAD superfamily/HAD-like"/>
    <property type="match status" value="1"/>
</dbReference>
<dbReference type="PATRIC" id="fig|649758.3.peg.770"/>
<protein>
    <submittedName>
        <fullName evidence="1">Uncharacterized protein</fullName>
    </submittedName>
</protein>
<dbReference type="Proteomes" id="UP000016644">
    <property type="component" value="Unassembled WGS sequence"/>
</dbReference>
<dbReference type="Pfam" id="PF08282">
    <property type="entry name" value="Hydrolase_3"/>
    <property type="match status" value="1"/>
</dbReference>
<dbReference type="GO" id="GO:0016791">
    <property type="term" value="F:phosphatase activity"/>
    <property type="evidence" value="ECO:0007669"/>
    <property type="project" value="TreeGrafter"/>
</dbReference>
<proteinExistence type="predicted"/>
<organism evidence="1 2">
    <name type="scientific">Levilactobacillus brevis ATCC 14869 = DSM 20054</name>
    <dbReference type="NCBI Taxonomy" id="649758"/>
    <lineage>
        <taxon>Bacteria</taxon>
        <taxon>Bacillati</taxon>
        <taxon>Bacillota</taxon>
        <taxon>Bacilli</taxon>
        <taxon>Lactobacillales</taxon>
        <taxon>Lactobacillaceae</taxon>
        <taxon>Levilactobacillus</taxon>
    </lineage>
</organism>
<evidence type="ECO:0000313" key="2">
    <source>
        <dbReference type="Proteomes" id="UP000016644"/>
    </source>
</evidence>
<dbReference type="GO" id="GO:0005829">
    <property type="term" value="C:cytosol"/>
    <property type="evidence" value="ECO:0007669"/>
    <property type="project" value="TreeGrafter"/>
</dbReference>
<dbReference type="HOGENOM" id="CLU_044146_8_5_9"/>
<dbReference type="InterPro" id="IPR023214">
    <property type="entry name" value="HAD_sf"/>
</dbReference>
<name>U2QTE3_LEVBR</name>
<comment type="caution">
    <text evidence="1">The sequence shown here is derived from an EMBL/GenBank/DDBJ whole genome shotgun (WGS) entry which is preliminary data.</text>
</comment>
<dbReference type="PANTHER" id="PTHR10000:SF8">
    <property type="entry name" value="HAD SUPERFAMILY HYDROLASE-LIKE, TYPE 3"/>
    <property type="match status" value="1"/>
</dbReference>
<dbReference type="EMBL" id="AWVK01000030">
    <property type="protein sequence ID" value="ERK44558.1"/>
    <property type="molecule type" value="Genomic_DNA"/>
</dbReference>
<evidence type="ECO:0000313" key="1">
    <source>
        <dbReference type="EMBL" id="ERK44558.1"/>
    </source>
</evidence>
<dbReference type="GO" id="GO:0000287">
    <property type="term" value="F:magnesium ion binding"/>
    <property type="evidence" value="ECO:0007669"/>
    <property type="project" value="TreeGrafter"/>
</dbReference>
<dbReference type="SUPFAM" id="SSF56784">
    <property type="entry name" value="HAD-like"/>
    <property type="match status" value="1"/>
</dbReference>
<dbReference type="AlphaFoldDB" id="U2QTE3"/>
<dbReference type="PANTHER" id="PTHR10000">
    <property type="entry name" value="PHOSPHOSERINE PHOSPHATASE"/>
    <property type="match status" value="1"/>
</dbReference>